<evidence type="ECO:0000313" key="8">
    <source>
        <dbReference type="EMBL" id="CAK9267071.1"/>
    </source>
</evidence>
<dbReference type="Gene3D" id="2.40.50.140">
    <property type="entry name" value="Nucleic acid-binding proteins"/>
    <property type="match status" value="1"/>
</dbReference>
<evidence type="ECO:0000259" key="6">
    <source>
        <dbReference type="Pfam" id="PF00152"/>
    </source>
</evidence>
<dbReference type="PANTHER" id="PTHR22594">
    <property type="entry name" value="ASPARTYL/LYSYL-TRNA SYNTHETASE"/>
    <property type="match status" value="1"/>
</dbReference>
<protein>
    <submittedName>
        <fullName evidence="8">Uncharacterized protein</fullName>
    </submittedName>
</protein>
<evidence type="ECO:0000256" key="5">
    <source>
        <dbReference type="ARBA" id="ARBA00023146"/>
    </source>
</evidence>
<reference evidence="8" key="1">
    <citation type="submission" date="2024-02" db="EMBL/GenBank/DDBJ databases">
        <authorList>
            <consortium name="ELIXIR-Norway"/>
            <consortium name="Elixir Norway"/>
        </authorList>
    </citation>
    <scope>NUCLEOTIDE SEQUENCE</scope>
</reference>
<organism evidence="8 9">
    <name type="scientific">Sphagnum jensenii</name>
    <dbReference type="NCBI Taxonomy" id="128206"/>
    <lineage>
        <taxon>Eukaryota</taxon>
        <taxon>Viridiplantae</taxon>
        <taxon>Streptophyta</taxon>
        <taxon>Embryophyta</taxon>
        <taxon>Bryophyta</taxon>
        <taxon>Sphagnophytina</taxon>
        <taxon>Sphagnopsida</taxon>
        <taxon>Sphagnales</taxon>
        <taxon>Sphagnaceae</taxon>
        <taxon>Sphagnum</taxon>
    </lineage>
</organism>
<keyword evidence="2" id="KW-0547">Nucleotide-binding</keyword>
<feature type="domain" description="Aminoacyl-tRNA synthetase class II (D/K/N)" evidence="6">
    <location>
        <begin position="82"/>
        <end position="134"/>
    </location>
</feature>
<dbReference type="InterPro" id="IPR012340">
    <property type="entry name" value="NA-bd_OB-fold"/>
</dbReference>
<keyword evidence="1" id="KW-0436">Ligase</keyword>
<dbReference type="SUPFAM" id="SSF50249">
    <property type="entry name" value="Nucleic acid-binding proteins"/>
    <property type="match status" value="1"/>
</dbReference>
<gene>
    <name evidence="8" type="ORF">CSSPJE1EN1_LOCUS12549</name>
</gene>
<keyword evidence="3" id="KW-0067">ATP-binding</keyword>
<dbReference type="InterPro" id="IPR045864">
    <property type="entry name" value="aa-tRNA-synth_II/BPL/LPL"/>
</dbReference>
<sequence length="171" mass="19284">MHVGERESICGWVASQRSHGSVTFVNLRDHTGIVQVTTDPINFADTHKTAERLHIECVVVVEGTVHLHPKEVVNAWMATGLVEMSTNLRLHHSMIRLIQRYLEDVLYFVQIETPILTRSTPEGAHDYLVPSYVQGTSMHCPKVLSCLSRCLWCQVLADTTNWHSILLLTSA</sequence>
<dbReference type="EMBL" id="OZ020114">
    <property type="protein sequence ID" value="CAK9267071.1"/>
    <property type="molecule type" value="Genomic_DNA"/>
</dbReference>
<name>A0ABP0WMJ3_9BRYO</name>
<evidence type="ECO:0000256" key="2">
    <source>
        <dbReference type="ARBA" id="ARBA00022741"/>
    </source>
</evidence>
<dbReference type="PANTHER" id="PTHR22594:SF5">
    <property type="entry name" value="ASPARTATE--TRNA LIGASE, MITOCHONDRIAL"/>
    <property type="match status" value="1"/>
</dbReference>
<keyword evidence="4" id="KW-0648">Protein biosynthesis</keyword>
<proteinExistence type="predicted"/>
<dbReference type="Gene3D" id="3.30.930.10">
    <property type="entry name" value="Bira Bifunctional Protein, Domain 2"/>
    <property type="match status" value="1"/>
</dbReference>
<dbReference type="InterPro" id="IPR004365">
    <property type="entry name" value="NA-bd_OB_tRNA"/>
</dbReference>
<dbReference type="Pfam" id="PF00152">
    <property type="entry name" value="tRNA-synt_2"/>
    <property type="match status" value="1"/>
</dbReference>
<dbReference type="InterPro" id="IPR004364">
    <property type="entry name" value="Aa-tRNA-synt_II"/>
</dbReference>
<dbReference type="Proteomes" id="UP001497444">
    <property type="component" value="Chromosome 19"/>
</dbReference>
<evidence type="ECO:0000259" key="7">
    <source>
        <dbReference type="Pfam" id="PF01336"/>
    </source>
</evidence>
<evidence type="ECO:0000256" key="1">
    <source>
        <dbReference type="ARBA" id="ARBA00022598"/>
    </source>
</evidence>
<evidence type="ECO:0000256" key="4">
    <source>
        <dbReference type="ARBA" id="ARBA00022917"/>
    </source>
</evidence>
<accession>A0ABP0WMJ3</accession>
<dbReference type="SUPFAM" id="SSF55681">
    <property type="entry name" value="Class II aaRS and biotin synthetases"/>
    <property type="match status" value="1"/>
</dbReference>
<evidence type="ECO:0000313" key="9">
    <source>
        <dbReference type="Proteomes" id="UP001497444"/>
    </source>
</evidence>
<evidence type="ECO:0000256" key="3">
    <source>
        <dbReference type="ARBA" id="ARBA00022840"/>
    </source>
</evidence>
<keyword evidence="9" id="KW-1185">Reference proteome</keyword>
<keyword evidence="5" id="KW-0030">Aminoacyl-tRNA synthetase</keyword>
<dbReference type="Pfam" id="PF01336">
    <property type="entry name" value="tRNA_anti-codon"/>
    <property type="match status" value="1"/>
</dbReference>
<feature type="domain" description="OB" evidence="7">
    <location>
        <begin position="8"/>
        <end position="71"/>
    </location>
</feature>